<dbReference type="InterPro" id="IPR023296">
    <property type="entry name" value="Glyco_hydro_beta-prop_sf"/>
</dbReference>
<dbReference type="AlphaFoldDB" id="A0A2Y9C2Q3"/>
<keyword evidence="6" id="KW-1185">Reference proteome</keyword>
<dbReference type="SUPFAM" id="SSF75005">
    <property type="entry name" value="Arabinanase/levansucrase/invertase"/>
    <property type="match status" value="1"/>
</dbReference>
<evidence type="ECO:0000313" key="6">
    <source>
        <dbReference type="Proteomes" id="UP000250222"/>
    </source>
</evidence>
<dbReference type="SUPFAM" id="SSF49899">
    <property type="entry name" value="Concanavalin A-like lectins/glucanases"/>
    <property type="match status" value="1"/>
</dbReference>
<dbReference type="Pfam" id="PF20578">
    <property type="entry name" value="aBig_2"/>
    <property type="match status" value="2"/>
</dbReference>
<organism evidence="5 6">
    <name type="scientific">Georgenia satyanarayanai</name>
    <dbReference type="NCBI Taxonomy" id="860221"/>
    <lineage>
        <taxon>Bacteria</taxon>
        <taxon>Bacillati</taxon>
        <taxon>Actinomycetota</taxon>
        <taxon>Actinomycetes</taxon>
        <taxon>Micrococcales</taxon>
        <taxon>Bogoriellaceae</taxon>
        <taxon>Georgenia</taxon>
    </lineage>
</organism>
<feature type="domain" description="Bacterial Ig-like" evidence="3">
    <location>
        <begin position="803"/>
        <end position="882"/>
    </location>
</feature>
<dbReference type="CDD" id="cd08983">
    <property type="entry name" value="GH43_Bt3655-like"/>
    <property type="match status" value="1"/>
</dbReference>
<feature type="domain" description="Atrophied bacterial Ig" evidence="4">
    <location>
        <begin position="281"/>
        <end position="374"/>
    </location>
</feature>
<dbReference type="GO" id="GO:0005975">
    <property type="term" value="P:carbohydrate metabolic process"/>
    <property type="evidence" value="ECO:0007669"/>
    <property type="project" value="UniProtKB-ARBA"/>
</dbReference>
<dbReference type="Gene3D" id="2.60.40.1080">
    <property type="match status" value="1"/>
</dbReference>
<dbReference type="OrthoDB" id="9758923at2"/>
<dbReference type="InterPro" id="IPR013783">
    <property type="entry name" value="Ig-like_fold"/>
</dbReference>
<keyword evidence="2" id="KW-0326">Glycosidase</keyword>
<dbReference type="Pfam" id="PF16640">
    <property type="entry name" value="Big_3_5"/>
    <property type="match status" value="1"/>
</dbReference>
<evidence type="ECO:0000313" key="5">
    <source>
        <dbReference type="EMBL" id="SSA36483.1"/>
    </source>
</evidence>
<dbReference type="Proteomes" id="UP000250222">
    <property type="component" value="Unassembled WGS sequence"/>
</dbReference>
<evidence type="ECO:0000259" key="4">
    <source>
        <dbReference type="Pfam" id="PF20578"/>
    </source>
</evidence>
<dbReference type="PANTHER" id="PTHR43301">
    <property type="entry name" value="ARABINAN ENDO-1,5-ALPHA-L-ARABINOSIDASE"/>
    <property type="match status" value="1"/>
</dbReference>
<dbReference type="SUPFAM" id="SSF69318">
    <property type="entry name" value="Integrin alpha N-terminal domain"/>
    <property type="match status" value="1"/>
</dbReference>
<dbReference type="Pfam" id="PF13385">
    <property type="entry name" value="Laminin_G_3"/>
    <property type="match status" value="1"/>
</dbReference>
<evidence type="ECO:0000259" key="3">
    <source>
        <dbReference type="Pfam" id="PF16640"/>
    </source>
</evidence>
<dbReference type="InterPro" id="IPR046780">
    <property type="entry name" value="aBig_2"/>
</dbReference>
<protein>
    <submittedName>
        <fullName evidence="5">Ig-like domain (Group 3)</fullName>
    </submittedName>
</protein>
<name>A0A2Y9C2Q3_9MICO</name>
<evidence type="ECO:0000256" key="1">
    <source>
        <dbReference type="ARBA" id="ARBA00022801"/>
    </source>
</evidence>
<accession>A0A2Y9C2Q3</accession>
<dbReference type="Gene3D" id="2.115.10.20">
    <property type="entry name" value="Glycosyl hydrolase domain, family 43"/>
    <property type="match status" value="1"/>
</dbReference>
<feature type="domain" description="Atrophied bacterial Ig" evidence="4">
    <location>
        <begin position="393"/>
        <end position="464"/>
    </location>
</feature>
<dbReference type="InterPro" id="IPR050727">
    <property type="entry name" value="GH43_arabinanases"/>
</dbReference>
<dbReference type="InterPro" id="IPR028994">
    <property type="entry name" value="Integrin_alpha_N"/>
</dbReference>
<dbReference type="Gene3D" id="2.60.40.10">
    <property type="entry name" value="Immunoglobulins"/>
    <property type="match status" value="1"/>
</dbReference>
<sequence>MTPDLTATRQRRTRLLGAITVLTVGIGGLGTAAAAGSVSPDAEPDLEGLVHHFELDETSGTVLANSGSAGTPATLVNPDRATLTGDGVRLNPDSYETALEGAYVELPDDLTAGMTELTVDYDVWVDPANVGHHQIWSLASKAGSCDADTGLEGSIFASNTSARPGARFRIVVGDQPLYQDRLREGAWKHVTYTQSLNEDGTTWTGTVYVDGTQQSQATDLTTPPSVNAEAGTNCNFLGRSQTSGDYSFRGTLKDFRVYDRAVDADDAAALAAETVATGAQEDAAAIDLGLVEAIVGDITLPKFGTVAGSTITWESSDPSVVEVVTPPASAPKVDVIGRITRPAVGEPDATATLTATVSKGSEVVTRDIEVTVKAEFQDGPAVERDIYDLELYATDDVRGNITLPAEGEFGSTITWESSAPELVSPTGEVTRPAYGHPDADVTLTATATKGEASETKTFEATVRAMPRVEEYERYFLGYFKGENIADGEQIMFATSNGNTALDWTGLTGGQPSLISQLGDQGLRDPHIVRSPDGDTFYMIATDLNWYDQGGYNINDTQNIEVFESNDLVNWTPQRHVQVAPDQAGNAFAPESLWVEEIGAYAVFWAQSLWDDPVNRTGQGNAQMWYNITRDFQTFSEPQVWQDPFPRSSIDTTALKVGDYYYRVTKDEAGNAGSDLFSEKHTDFLDSDLDNWELLAPALGRTTWDPNQGYEGPVLFRANPGDTACPGEFYLWGDRYTNGGGYQAACSEDIEAETWDAEQITMTNAGVPRPRHGTVIPITLREWNDIRGIENEDVSTTTELTVDAEVQEGETASVTATVTAEDTFETGGEVTFSAGSWSETVLLEDGVATATLPADLAPGEHTVTAEFAGFDILEASADSAVVVVSPGPDEPEEPTDRRTAEFHLSNSWAGSTDVHFMYGRWVDEVLIGDWDGDGQDTITVRRGNRFHVSNAQQGGDADVVLTYGRPDDVILVGDWDGDGTDTFAVRRGAEYHVKNSLTGGGADVVFHYGREADMVLVGDWDGNGTDTFAVRRAATYHVKNSLRGGDADTVFTYGRAGDVTLTGDWDGNGSDTLAVQRGRTYYVNNSLRGGEADTVLTFGRLGDEVHVGDWNGDGTDTLGIRRPTAG</sequence>
<reference evidence="5 6" key="1">
    <citation type="submission" date="2016-10" db="EMBL/GenBank/DDBJ databases">
        <authorList>
            <person name="Cai Z."/>
        </authorList>
    </citation>
    <scope>NUCLEOTIDE SEQUENCE [LARGE SCALE GENOMIC DNA]</scope>
    <source>
        <strain evidence="5 6">CGMCC 1.10826</strain>
    </source>
</reference>
<dbReference type="GO" id="GO:0016798">
    <property type="term" value="F:hydrolase activity, acting on glycosyl bonds"/>
    <property type="evidence" value="ECO:0007669"/>
    <property type="project" value="UniProtKB-KW"/>
</dbReference>
<keyword evidence="1" id="KW-0378">Hydrolase</keyword>
<dbReference type="PANTHER" id="PTHR43301:SF3">
    <property type="entry name" value="ARABINAN ENDO-1,5-ALPHA-L-ARABINOSIDASE A-RELATED"/>
    <property type="match status" value="1"/>
</dbReference>
<proteinExistence type="predicted"/>
<dbReference type="EMBL" id="UETB01000001">
    <property type="protein sequence ID" value="SSA36483.1"/>
    <property type="molecule type" value="Genomic_DNA"/>
</dbReference>
<dbReference type="InterPro" id="IPR032109">
    <property type="entry name" value="Big_3_5"/>
</dbReference>
<dbReference type="Gene3D" id="2.60.120.200">
    <property type="match status" value="1"/>
</dbReference>
<dbReference type="RefSeq" id="WP_110850679.1">
    <property type="nucleotide sequence ID" value="NZ_QKLZ01000001.1"/>
</dbReference>
<dbReference type="InterPro" id="IPR013320">
    <property type="entry name" value="ConA-like_dom_sf"/>
</dbReference>
<evidence type="ECO:0000256" key="2">
    <source>
        <dbReference type="ARBA" id="ARBA00023295"/>
    </source>
</evidence>
<gene>
    <name evidence="5" type="ORF">SAMN05216184_101145</name>
</gene>